<dbReference type="Pfam" id="PF00149">
    <property type="entry name" value="Metallophos"/>
    <property type="match status" value="1"/>
</dbReference>
<dbReference type="EMBL" id="CP017768">
    <property type="protein sequence ID" value="AUB59868.1"/>
    <property type="molecule type" value="Genomic_DNA"/>
</dbReference>
<dbReference type="InterPro" id="IPR014577">
    <property type="entry name" value="UCP033093_metalloPase"/>
</dbReference>
<evidence type="ECO:0000313" key="4">
    <source>
        <dbReference type="Proteomes" id="UP000232631"/>
    </source>
</evidence>
<dbReference type="InterPro" id="IPR029052">
    <property type="entry name" value="Metallo-depent_PP-like"/>
</dbReference>
<dbReference type="SUPFAM" id="SSF56300">
    <property type="entry name" value="Metallo-dependent phosphatases"/>
    <property type="match status" value="1"/>
</dbReference>
<evidence type="ECO:0000313" key="3">
    <source>
        <dbReference type="EMBL" id="AUB59868.1"/>
    </source>
</evidence>
<dbReference type="InterPro" id="IPR050535">
    <property type="entry name" value="DNA_Repair-Maintenance_Comp"/>
</dbReference>
<protein>
    <recommendedName>
        <fullName evidence="2">Calcineurin-like phosphoesterase domain-containing protein</fullName>
    </recommendedName>
</protein>
<keyword evidence="1" id="KW-0378">Hydrolase</keyword>
<evidence type="ECO:0000256" key="1">
    <source>
        <dbReference type="ARBA" id="ARBA00022801"/>
    </source>
</evidence>
<name>A0A2H4VP45_9EURY</name>
<dbReference type="Gene3D" id="3.60.21.10">
    <property type="match status" value="1"/>
</dbReference>
<accession>A0A2H4VP45</accession>
<dbReference type="CDD" id="cd00840">
    <property type="entry name" value="MPP_Mre11_N"/>
    <property type="match status" value="1"/>
</dbReference>
<dbReference type="GO" id="GO:0016787">
    <property type="term" value="F:hydrolase activity"/>
    <property type="evidence" value="ECO:0007669"/>
    <property type="project" value="UniProtKB-KW"/>
</dbReference>
<dbReference type="InterPro" id="IPR004843">
    <property type="entry name" value="Calcineurin-like_PHP"/>
</dbReference>
<reference evidence="3 4" key="1">
    <citation type="submission" date="2016-10" db="EMBL/GenBank/DDBJ databases">
        <title>Comparative genomics between deep and shallow subseafloor isolates.</title>
        <authorList>
            <person name="Ishii S."/>
            <person name="Miller J.R."/>
            <person name="Sutton G."/>
            <person name="Suzuki S."/>
            <person name="Methe B."/>
            <person name="Inagaki F."/>
            <person name="Imachi H."/>
        </authorList>
    </citation>
    <scope>NUCLEOTIDE SEQUENCE [LARGE SCALE GENOMIC DNA]</scope>
    <source>
        <strain evidence="3 4">A8p</strain>
    </source>
</reference>
<dbReference type="InterPro" id="IPR041796">
    <property type="entry name" value="Mre11_N"/>
</dbReference>
<dbReference type="AlphaFoldDB" id="A0A2H4VP45"/>
<dbReference type="PANTHER" id="PTHR30337">
    <property type="entry name" value="COMPONENT OF ATP-DEPENDENT DSDNA EXONUCLEASE"/>
    <property type="match status" value="1"/>
</dbReference>
<feature type="domain" description="Calcineurin-like phosphoesterase" evidence="2">
    <location>
        <begin position="3"/>
        <end position="184"/>
    </location>
</feature>
<organism evidence="3 4">
    <name type="scientific">Methanobacterium subterraneum</name>
    <dbReference type="NCBI Taxonomy" id="59277"/>
    <lineage>
        <taxon>Archaea</taxon>
        <taxon>Methanobacteriati</taxon>
        <taxon>Methanobacteriota</taxon>
        <taxon>Methanomada group</taxon>
        <taxon>Methanobacteria</taxon>
        <taxon>Methanobacteriales</taxon>
        <taxon>Methanobacteriaceae</taxon>
        <taxon>Methanobacterium</taxon>
    </lineage>
</organism>
<evidence type="ECO:0000259" key="2">
    <source>
        <dbReference type="Pfam" id="PF00149"/>
    </source>
</evidence>
<dbReference type="Proteomes" id="UP000232631">
    <property type="component" value="Chromosome"/>
</dbReference>
<proteinExistence type="predicted"/>
<dbReference type="KEGG" id="msub:BK009_03770"/>
<dbReference type="PANTHER" id="PTHR30337:SF7">
    <property type="entry name" value="PHOSPHOESTERASE"/>
    <property type="match status" value="1"/>
</dbReference>
<gene>
    <name evidence="3" type="ORF">BK009_03770</name>
</gene>
<dbReference type="PIRSF" id="PIRSF033093">
    <property type="entry name" value="UCP_ML1119"/>
    <property type="match status" value="1"/>
</dbReference>
<sequence>MVKFLHTADWHLGLKYKQLGDKAQQARDIRLKTAQKILTIARDNDVDFVLIAGDLLDSNQVDRNLVGEVSQMFQQVSPIPVYVLPGNHDPLTRDSLFYDPVWESVDNLTIFQENKPVITGNYTLYPCPVSQKQSQEDPTKWIKTQDESNQINIGVAHGNLQVGFIDEANFPIPPDRTQISGLDYLALGEWHSLFQHPDKNGINRTVYPGTPETTKFGEDQSGQTLLVEIDAPGSTPKITPIRVGALIWQKRGEEITGLPDAQYLEAELKSITEPENQVIYLKLRGVTDQETISYLSQLEDHYHDYFLKLQVSLDELYLKPNLLELKALLPEGVVVNQTFEALTALMKTQPEIQDYADISSFRTQEIFNQLRDQDLVEGLSPEVLNRAFLLMYQMIKEASP</sequence>
<keyword evidence="4" id="KW-1185">Reference proteome</keyword>